<dbReference type="EMBL" id="JAUHJS010000003">
    <property type="protein sequence ID" value="MDN4165149.1"/>
    <property type="molecule type" value="Genomic_DNA"/>
</dbReference>
<dbReference type="RefSeq" id="WP_320003678.1">
    <property type="nucleotide sequence ID" value="NZ_JAUHJS010000003.1"/>
</dbReference>
<evidence type="ECO:0000256" key="1">
    <source>
        <dbReference type="ARBA" id="ARBA00004442"/>
    </source>
</evidence>
<reference evidence="8" key="1">
    <citation type="submission" date="2023-06" db="EMBL/GenBank/DDBJ databases">
        <title>Cytophagales bacterium Strain LB-30, isolated from soil.</title>
        <authorList>
            <person name="Liu B."/>
        </authorList>
    </citation>
    <scope>NUCLEOTIDE SEQUENCE</scope>
    <source>
        <strain evidence="8">LB-30</strain>
    </source>
</reference>
<evidence type="ECO:0000256" key="4">
    <source>
        <dbReference type="ARBA" id="ARBA00022452"/>
    </source>
</evidence>
<accession>A0ABT8F4F4</accession>
<organism evidence="8 9">
    <name type="scientific">Shiella aurantiaca</name>
    <dbReference type="NCBI Taxonomy" id="3058365"/>
    <lineage>
        <taxon>Bacteria</taxon>
        <taxon>Pseudomonadati</taxon>
        <taxon>Bacteroidota</taxon>
        <taxon>Cytophagia</taxon>
        <taxon>Cytophagales</taxon>
        <taxon>Shiellaceae</taxon>
        <taxon>Shiella</taxon>
    </lineage>
</organism>
<dbReference type="SUPFAM" id="SSF56954">
    <property type="entry name" value="Outer membrane efflux proteins (OEP)"/>
    <property type="match status" value="1"/>
</dbReference>
<keyword evidence="3" id="KW-0813">Transport</keyword>
<proteinExistence type="inferred from homology"/>
<sequence length="447" mass="50033">MNSKTTATLFLAGVLMCFAWEGRAQDTLKINFDEAVQRALQRNVDYRTQQNEVGRAQATATQSLFGLGPEVSLSGDFYERKGRQQITDPDDQSVRFVDVTSRNISLGLNASMVLFNGLNRILTYRSSSNALRAQELGLESAKQQAIVTVTQQYMQVLLSKELYLIALDNYRDQEESLKRIEGQVEVNARPMVDFYNQKAEVSRFKSLLITAENTYQNDLATLAQSIQLEPSTPFLLELPESELETLLAAEYDLDALYETAMANRPDVRQQSFATKASSQSLWATKGGGLPTISAFYNYGTFYNSTIPATIGVQLREVFPAHFYGLSINVPLFNKFQNTSSIQRAKVDYENAKLQDEAIKFSVYQEVLSAYNNVVASKASYYAAKDRLESASLALQLQKERYDIGAGSFVDYSQAVNSHLQAKAGLSQAIFSLKFQQIILDYQCGIVR</sequence>
<evidence type="ECO:0000256" key="2">
    <source>
        <dbReference type="ARBA" id="ARBA00007613"/>
    </source>
</evidence>
<comment type="caution">
    <text evidence="8">The sequence shown here is derived from an EMBL/GenBank/DDBJ whole genome shotgun (WGS) entry which is preliminary data.</text>
</comment>
<dbReference type="InterPro" id="IPR003423">
    <property type="entry name" value="OMP_efflux"/>
</dbReference>
<evidence type="ECO:0000256" key="7">
    <source>
        <dbReference type="ARBA" id="ARBA00023237"/>
    </source>
</evidence>
<keyword evidence="7" id="KW-0998">Cell outer membrane</keyword>
<evidence type="ECO:0000256" key="5">
    <source>
        <dbReference type="ARBA" id="ARBA00022692"/>
    </source>
</evidence>
<dbReference type="Pfam" id="PF02321">
    <property type="entry name" value="OEP"/>
    <property type="match status" value="2"/>
</dbReference>
<dbReference type="PANTHER" id="PTHR30026">
    <property type="entry name" value="OUTER MEMBRANE PROTEIN TOLC"/>
    <property type="match status" value="1"/>
</dbReference>
<dbReference type="InterPro" id="IPR051906">
    <property type="entry name" value="TolC-like"/>
</dbReference>
<comment type="similarity">
    <text evidence="2">Belongs to the outer membrane factor (OMF) (TC 1.B.17) family.</text>
</comment>
<evidence type="ECO:0000256" key="3">
    <source>
        <dbReference type="ARBA" id="ARBA00022448"/>
    </source>
</evidence>
<protein>
    <submittedName>
        <fullName evidence="8">TolC family protein</fullName>
    </submittedName>
</protein>
<name>A0ABT8F4F4_9BACT</name>
<keyword evidence="6" id="KW-0472">Membrane</keyword>
<keyword evidence="4" id="KW-1134">Transmembrane beta strand</keyword>
<evidence type="ECO:0000313" key="9">
    <source>
        <dbReference type="Proteomes" id="UP001168552"/>
    </source>
</evidence>
<comment type="subcellular location">
    <subcellularLocation>
        <location evidence="1">Cell outer membrane</location>
    </subcellularLocation>
</comment>
<dbReference type="Proteomes" id="UP001168552">
    <property type="component" value="Unassembled WGS sequence"/>
</dbReference>
<gene>
    <name evidence="8" type="ORF">QWY31_06530</name>
</gene>
<evidence type="ECO:0000313" key="8">
    <source>
        <dbReference type="EMBL" id="MDN4165149.1"/>
    </source>
</evidence>
<keyword evidence="5" id="KW-0812">Transmembrane</keyword>
<dbReference type="Gene3D" id="1.20.1600.10">
    <property type="entry name" value="Outer membrane efflux proteins (OEP)"/>
    <property type="match status" value="1"/>
</dbReference>
<keyword evidence="9" id="KW-1185">Reference proteome</keyword>
<dbReference type="PANTHER" id="PTHR30026:SF20">
    <property type="entry name" value="OUTER MEMBRANE PROTEIN TOLC"/>
    <property type="match status" value="1"/>
</dbReference>
<evidence type="ECO:0000256" key="6">
    <source>
        <dbReference type="ARBA" id="ARBA00023136"/>
    </source>
</evidence>